<accession>A0A0A8X1G8</accession>
<evidence type="ECO:0000313" key="5">
    <source>
        <dbReference type="EMBL" id="GAM11961.1"/>
    </source>
</evidence>
<name>A0A0A8X1G8_MESS1</name>
<dbReference type="InterPro" id="IPR017871">
    <property type="entry name" value="ABC_transporter-like_CS"/>
</dbReference>
<dbReference type="PANTHER" id="PTHR43423">
    <property type="entry name" value="ABC TRANSPORTER I FAMILY MEMBER 17"/>
    <property type="match status" value="1"/>
</dbReference>
<dbReference type="GO" id="GO:0016887">
    <property type="term" value="F:ATP hydrolysis activity"/>
    <property type="evidence" value="ECO:0007669"/>
    <property type="project" value="InterPro"/>
</dbReference>
<proteinExistence type="predicted"/>
<dbReference type="Pfam" id="PF00005">
    <property type="entry name" value="ABC_tran"/>
    <property type="match status" value="1"/>
</dbReference>
<dbReference type="SMART" id="SM00382">
    <property type="entry name" value="AAA"/>
    <property type="match status" value="1"/>
</dbReference>
<dbReference type="EMBL" id="BASE01000004">
    <property type="protein sequence ID" value="GAM11961.1"/>
    <property type="molecule type" value="Genomic_DNA"/>
</dbReference>
<keyword evidence="2" id="KW-0547">Nucleotide-binding</keyword>
<dbReference type="SUPFAM" id="SSF52540">
    <property type="entry name" value="P-loop containing nucleoside triphosphate hydrolases"/>
    <property type="match status" value="1"/>
</dbReference>
<dbReference type="InterPro" id="IPR003439">
    <property type="entry name" value="ABC_transporter-like_ATP-bd"/>
</dbReference>
<dbReference type="AlphaFoldDB" id="A0A0A8X1G8"/>
<reference evidence="5 6" key="1">
    <citation type="submission" date="2013-06" db="EMBL/GenBank/DDBJ databases">
        <title>Whole genome shotgun sequence of Bacillus selenatarsenatis SF-1.</title>
        <authorList>
            <person name="Kuroda M."/>
            <person name="Sei K."/>
            <person name="Yamashita M."/>
            <person name="Ike M."/>
        </authorList>
    </citation>
    <scope>NUCLEOTIDE SEQUENCE [LARGE SCALE GENOMIC DNA]</scope>
    <source>
        <strain evidence="5 6">SF-1</strain>
    </source>
</reference>
<gene>
    <name evidence="5" type="ORF">SAMD00020551_0079</name>
</gene>
<keyword evidence="3 5" id="KW-0067">ATP-binding</keyword>
<dbReference type="Gene3D" id="3.40.50.300">
    <property type="entry name" value="P-loop containing nucleotide triphosphate hydrolases"/>
    <property type="match status" value="1"/>
</dbReference>
<feature type="domain" description="ABC transporter" evidence="4">
    <location>
        <begin position="2"/>
        <end position="210"/>
    </location>
</feature>
<dbReference type="GO" id="GO:0005524">
    <property type="term" value="F:ATP binding"/>
    <property type="evidence" value="ECO:0007669"/>
    <property type="project" value="UniProtKB-KW"/>
</dbReference>
<dbReference type="RefSeq" id="WP_041963920.1">
    <property type="nucleotide sequence ID" value="NZ_BASE01000004.1"/>
</dbReference>
<dbReference type="STRING" id="1321606.SAMD00020551_0079"/>
<protein>
    <submittedName>
        <fullName evidence="5">YbbL ABC transporter ATP-binding protein</fullName>
    </submittedName>
</protein>
<evidence type="ECO:0000313" key="6">
    <source>
        <dbReference type="Proteomes" id="UP000031014"/>
    </source>
</evidence>
<comment type="caution">
    <text evidence="5">The sequence shown here is derived from an EMBL/GenBank/DDBJ whole genome shotgun (WGS) entry which is preliminary data.</text>
</comment>
<evidence type="ECO:0000259" key="4">
    <source>
        <dbReference type="PROSITE" id="PS50893"/>
    </source>
</evidence>
<organism evidence="5 6">
    <name type="scientific">Mesobacillus selenatarsenatis (strain DSM 18680 / JCM 14380 / FERM P-15431 / SF-1)</name>
    <dbReference type="NCBI Taxonomy" id="1321606"/>
    <lineage>
        <taxon>Bacteria</taxon>
        <taxon>Bacillati</taxon>
        <taxon>Bacillota</taxon>
        <taxon>Bacilli</taxon>
        <taxon>Bacillales</taxon>
        <taxon>Bacillaceae</taxon>
        <taxon>Mesobacillus</taxon>
    </lineage>
</organism>
<dbReference type="InterPro" id="IPR027417">
    <property type="entry name" value="P-loop_NTPase"/>
</dbReference>
<dbReference type="PROSITE" id="PS50893">
    <property type="entry name" value="ABC_TRANSPORTER_2"/>
    <property type="match status" value="1"/>
</dbReference>
<dbReference type="PANTHER" id="PTHR43423:SF1">
    <property type="entry name" value="ABC TRANSPORTER I FAMILY MEMBER 17"/>
    <property type="match status" value="1"/>
</dbReference>
<dbReference type="OrthoDB" id="9785080at2"/>
<sequence length="211" mass="23579">MFELKNVRVDGILQIEQLTIPENQFTCILGPSGSGKSTLLRLLNDLSSPDEGEIFFKSKPVSYIDPLQLRRKVVMVSQAPVIFGGSIEDNLQIGLSFSGKEAVNAHEMESLLKLFMLDKKLSDEAENLSGGEKQRLSWARAMLLDPEVYLLDEPTSALDEETARTVLTRFYEYAQQNSKTVIMITHSKELAELVAEQTIDMSQYSIESGLS</sequence>
<dbReference type="InterPro" id="IPR003593">
    <property type="entry name" value="AAA+_ATPase"/>
</dbReference>
<dbReference type="PROSITE" id="PS00211">
    <property type="entry name" value="ABC_TRANSPORTER_1"/>
    <property type="match status" value="1"/>
</dbReference>
<keyword evidence="1" id="KW-0813">Transport</keyword>
<keyword evidence="6" id="KW-1185">Reference proteome</keyword>
<evidence type="ECO:0000256" key="2">
    <source>
        <dbReference type="ARBA" id="ARBA00022741"/>
    </source>
</evidence>
<evidence type="ECO:0000256" key="1">
    <source>
        <dbReference type="ARBA" id="ARBA00022448"/>
    </source>
</evidence>
<dbReference type="Proteomes" id="UP000031014">
    <property type="component" value="Unassembled WGS sequence"/>
</dbReference>
<evidence type="ECO:0000256" key="3">
    <source>
        <dbReference type="ARBA" id="ARBA00022840"/>
    </source>
</evidence>